<keyword evidence="2" id="KW-0274">FAD</keyword>
<dbReference type="SUPFAM" id="SSF51905">
    <property type="entry name" value="FAD/NAD(P)-binding domain"/>
    <property type="match status" value="1"/>
</dbReference>
<evidence type="ECO:0000313" key="4">
    <source>
        <dbReference type="EMBL" id="KAH0870471.1"/>
    </source>
</evidence>
<dbReference type="Gene3D" id="3.50.50.60">
    <property type="entry name" value="FAD/NAD(P)-binding domain"/>
    <property type="match status" value="1"/>
</dbReference>
<dbReference type="Pfam" id="PF13450">
    <property type="entry name" value="NAD_binding_8"/>
    <property type="match status" value="1"/>
</dbReference>
<organism evidence="4 5">
    <name type="scientific">Brassica napus</name>
    <name type="common">Rape</name>
    <dbReference type="NCBI Taxonomy" id="3708"/>
    <lineage>
        <taxon>Eukaryota</taxon>
        <taxon>Viridiplantae</taxon>
        <taxon>Streptophyta</taxon>
        <taxon>Embryophyta</taxon>
        <taxon>Tracheophyta</taxon>
        <taxon>Spermatophyta</taxon>
        <taxon>Magnoliopsida</taxon>
        <taxon>eudicotyledons</taxon>
        <taxon>Gunneridae</taxon>
        <taxon>Pentapetalae</taxon>
        <taxon>rosids</taxon>
        <taxon>malvids</taxon>
        <taxon>Brassicales</taxon>
        <taxon>Brassicaceae</taxon>
        <taxon>Brassiceae</taxon>
        <taxon>Brassica</taxon>
    </lineage>
</organism>
<evidence type="ECO:0000256" key="3">
    <source>
        <dbReference type="ARBA" id="ARBA00023002"/>
    </source>
</evidence>
<sequence>MVLVISEPIKSQSKTVCVIGAGPSGLVSARELNKVVVMEQNDDVGGQWLYQPNVEEEDPLGITKTLKVHSSIYSSDP</sequence>
<evidence type="ECO:0000313" key="5">
    <source>
        <dbReference type="Proteomes" id="UP000824890"/>
    </source>
</evidence>
<evidence type="ECO:0000256" key="1">
    <source>
        <dbReference type="ARBA" id="ARBA00022630"/>
    </source>
</evidence>
<dbReference type="PANTHER" id="PTHR23023">
    <property type="entry name" value="DIMETHYLANILINE MONOOXYGENASE"/>
    <property type="match status" value="1"/>
</dbReference>
<keyword evidence="3" id="KW-0560">Oxidoreductase</keyword>
<dbReference type="Proteomes" id="UP000824890">
    <property type="component" value="Unassembled WGS sequence"/>
</dbReference>
<evidence type="ECO:0008006" key="6">
    <source>
        <dbReference type="Google" id="ProtNLM"/>
    </source>
</evidence>
<name>A0ABQ7YQL2_BRANA</name>
<accession>A0ABQ7YQL2</accession>
<comment type="caution">
    <text evidence="4">The sequence shown here is derived from an EMBL/GenBank/DDBJ whole genome shotgun (WGS) entry which is preliminary data.</text>
</comment>
<dbReference type="EMBL" id="JAGKQM010000017">
    <property type="protein sequence ID" value="KAH0870471.1"/>
    <property type="molecule type" value="Genomic_DNA"/>
</dbReference>
<keyword evidence="1" id="KW-0285">Flavoprotein</keyword>
<keyword evidence="5" id="KW-1185">Reference proteome</keyword>
<dbReference type="InterPro" id="IPR050346">
    <property type="entry name" value="FMO-like"/>
</dbReference>
<evidence type="ECO:0000256" key="2">
    <source>
        <dbReference type="ARBA" id="ARBA00022827"/>
    </source>
</evidence>
<gene>
    <name evidence="4" type="ORF">HID58_077493</name>
</gene>
<dbReference type="InterPro" id="IPR036188">
    <property type="entry name" value="FAD/NAD-bd_sf"/>
</dbReference>
<proteinExistence type="predicted"/>
<protein>
    <recommendedName>
        <fullName evidence="6">Flavin-containing monooxygenase</fullName>
    </recommendedName>
</protein>
<reference evidence="4 5" key="1">
    <citation type="submission" date="2021-05" db="EMBL/GenBank/DDBJ databases">
        <title>Genome Assembly of Synthetic Allotetraploid Brassica napus Reveals Homoeologous Exchanges between Subgenomes.</title>
        <authorList>
            <person name="Davis J.T."/>
        </authorList>
    </citation>
    <scope>NUCLEOTIDE SEQUENCE [LARGE SCALE GENOMIC DNA]</scope>
    <source>
        <strain evidence="5">cv. Da-Ae</strain>
        <tissue evidence="4">Seedling</tissue>
    </source>
</reference>